<feature type="region of interest" description="Disordered" evidence="8">
    <location>
        <begin position="306"/>
        <end position="379"/>
    </location>
</feature>
<dbReference type="PANTHER" id="PTHR16140">
    <property type="entry name" value="NON-STRUCTURAL MAINTENANCE OF CHROMOSOMES ELEMENT 4"/>
    <property type="match status" value="1"/>
</dbReference>
<accession>A0ABP0UCQ1</accession>
<dbReference type="PANTHER" id="PTHR16140:SF0">
    <property type="entry name" value="NON-STRUCTURAL MAINTENANCE OF CHROMOSOMES ELEMENT 4"/>
    <property type="match status" value="1"/>
</dbReference>
<feature type="region of interest" description="Disordered" evidence="8">
    <location>
        <begin position="176"/>
        <end position="203"/>
    </location>
</feature>
<keyword evidence="3 7" id="KW-0227">DNA damage</keyword>
<evidence type="ECO:0000256" key="4">
    <source>
        <dbReference type="ARBA" id="ARBA00023172"/>
    </source>
</evidence>
<organism evidence="10 11">
    <name type="scientific">Sphagnum troendelagicum</name>
    <dbReference type="NCBI Taxonomy" id="128251"/>
    <lineage>
        <taxon>Eukaryota</taxon>
        <taxon>Viridiplantae</taxon>
        <taxon>Streptophyta</taxon>
        <taxon>Embryophyta</taxon>
        <taxon>Bryophyta</taxon>
        <taxon>Sphagnophytina</taxon>
        <taxon>Sphagnopsida</taxon>
        <taxon>Sphagnales</taxon>
        <taxon>Sphagnaceae</taxon>
        <taxon>Sphagnum</taxon>
    </lineage>
</organism>
<evidence type="ECO:0000256" key="7">
    <source>
        <dbReference type="RuleBase" id="RU365071"/>
    </source>
</evidence>
<reference evidence="10" key="1">
    <citation type="submission" date="2024-02" db="EMBL/GenBank/DDBJ databases">
        <authorList>
            <consortium name="ELIXIR-Norway"/>
            <consortium name="Elixir Norway"/>
        </authorList>
    </citation>
    <scope>NUCLEOTIDE SEQUENCE</scope>
</reference>
<proteinExistence type="inferred from homology"/>
<keyword evidence="4 7" id="KW-0233">DNA recombination</keyword>
<feature type="non-terminal residue" evidence="10">
    <location>
        <position position="1"/>
    </location>
</feature>
<evidence type="ECO:0000313" key="11">
    <source>
        <dbReference type="Proteomes" id="UP001497512"/>
    </source>
</evidence>
<dbReference type="Pfam" id="PF08743">
    <property type="entry name" value="Nse4_C"/>
    <property type="match status" value="1"/>
</dbReference>
<comment type="subcellular location">
    <subcellularLocation>
        <location evidence="1 7">Nucleus</location>
    </subcellularLocation>
</comment>
<feature type="non-terminal residue" evidence="10">
    <location>
        <position position="379"/>
    </location>
</feature>
<keyword evidence="5 7" id="KW-0234">DNA repair</keyword>
<keyword evidence="11" id="KW-1185">Reference proteome</keyword>
<gene>
    <name evidence="10" type="ORF">CSSPTR1EN2_LOCUS14257</name>
</gene>
<evidence type="ECO:0000256" key="5">
    <source>
        <dbReference type="ARBA" id="ARBA00023204"/>
    </source>
</evidence>
<dbReference type="Proteomes" id="UP001497512">
    <property type="component" value="Chromosome 3"/>
</dbReference>
<comment type="similarity">
    <text evidence="2 7">Belongs to the NSE4 family.</text>
</comment>
<feature type="compositionally biased region" description="Acidic residues" evidence="8">
    <location>
        <begin position="20"/>
        <end position="30"/>
    </location>
</feature>
<keyword evidence="6 7" id="KW-0539">Nucleus</keyword>
<feature type="compositionally biased region" description="Basic and acidic residues" evidence="8">
    <location>
        <begin position="192"/>
        <end position="203"/>
    </location>
</feature>
<feature type="region of interest" description="Disordered" evidence="8">
    <location>
        <begin position="1"/>
        <end position="35"/>
    </location>
</feature>
<evidence type="ECO:0000256" key="1">
    <source>
        <dbReference type="ARBA" id="ARBA00004123"/>
    </source>
</evidence>
<evidence type="ECO:0000259" key="9">
    <source>
        <dbReference type="Pfam" id="PF08743"/>
    </source>
</evidence>
<evidence type="ECO:0000256" key="3">
    <source>
        <dbReference type="ARBA" id="ARBA00022763"/>
    </source>
</evidence>
<comment type="subunit">
    <text evidence="7">Component of the SMC5-SMC6 complex.</text>
</comment>
<evidence type="ECO:0000313" key="10">
    <source>
        <dbReference type="EMBL" id="CAK9218983.1"/>
    </source>
</evidence>
<evidence type="ECO:0000256" key="8">
    <source>
        <dbReference type="SAM" id="MobiDB-lite"/>
    </source>
</evidence>
<dbReference type="InterPro" id="IPR014854">
    <property type="entry name" value="Nse4_C"/>
</dbReference>
<evidence type="ECO:0000256" key="2">
    <source>
        <dbReference type="ARBA" id="ARBA00008997"/>
    </source>
</evidence>
<protein>
    <recommendedName>
        <fullName evidence="7">Non-structural maintenance of chromosomes element 4</fullName>
    </recommendedName>
</protein>
<feature type="compositionally biased region" description="Basic and acidic residues" evidence="8">
    <location>
        <begin position="306"/>
        <end position="315"/>
    </location>
</feature>
<comment type="function">
    <text evidence="7">Component of the SMC5-SMC6 complex, that promotes sister chromatid alignment after DNA damage and facilitates double-stranded DNA breaks (DSBs) repair via homologous recombination between sister chromatids.</text>
</comment>
<name>A0ABP0UCQ1_9BRYO</name>
<evidence type="ECO:0000256" key="6">
    <source>
        <dbReference type="ARBA" id="ARBA00023242"/>
    </source>
</evidence>
<dbReference type="InterPro" id="IPR027786">
    <property type="entry name" value="Nse4/EID"/>
</dbReference>
<sequence>MTSRDGSATKRKRHDHEEQFAAEEENDEEQQLQSVRQRRKLRADYRRLMHQIAGCKGELEILESKKFNNLHEDIKKLYSKVQKPREQIADAEAVLNIASTLLEVVQGAKRKTGISSSEFVGALVSKYGVSSMNSDSENECRINWGLLGLDSAAMFNTVSGLCTMLGPMEIVQKVRKVPTSRRRQEKPSQVTKPEEVKEADGTKQETDVNMEIMFGKLRSAKSIALDALVLNRSSFSQTVENLFSLSFLVKDGRAAVNYASDGTHLIVPRNAPTAVDRAMGVINTQFVFRFDFDSWKVMKSRVDEGTEVMPHRPNHEASGVSQTPVRKHSRNRAQEMSAIDDPNADAVSLEEEELPQRTSQMPKRKGDELRFFSPKIGQY</sequence>
<feature type="domain" description="Non-structural maintenance of chromosome element 4 C-terminal" evidence="9">
    <location>
        <begin position="223"/>
        <end position="307"/>
    </location>
</feature>
<dbReference type="EMBL" id="OZ019895">
    <property type="protein sequence ID" value="CAK9218983.1"/>
    <property type="molecule type" value="Genomic_DNA"/>
</dbReference>